<dbReference type="EMBL" id="CABPSI010000002">
    <property type="protein sequence ID" value="VVE00613.1"/>
    <property type="molecule type" value="Genomic_DNA"/>
</dbReference>
<protein>
    <submittedName>
        <fullName evidence="1">Uncharacterized protein</fullName>
    </submittedName>
</protein>
<dbReference type="AlphaFoldDB" id="A0A5E4UM65"/>
<proteinExistence type="predicted"/>
<sequence>MTTAATMFPLIGSQPVGNFFTPDNIQRHKLGAIIDFVDPYWGGGQAIYLQIPVSTALKVGECVTFGTNQYVATDVPNTANLAYSVAFAMNANASNASQVQYGWFQIAGNALALSTASVAAGAAIGITAAGKLGANSAGKQIQNAMVSLAATTTVVKANVQTTNGSPVLRATNTGTDGWFVGMAVSGTGIPASTTISAINTDNSAVMSANATATGSVSVTGTYNDGTNFWNVVTVNGPSTQGAIT</sequence>
<organism evidence="1 2">
    <name type="scientific">Pandoraea iniqua</name>
    <dbReference type="NCBI Taxonomy" id="2508288"/>
    <lineage>
        <taxon>Bacteria</taxon>
        <taxon>Pseudomonadati</taxon>
        <taxon>Pseudomonadota</taxon>
        <taxon>Betaproteobacteria</taxon>
        <taxon>Burkholderiales</taxon>
        <taxon>Burkholderiaceae</taxon>
        <taxon>Pandoraea</taxon>
    </lineage>
</organism>
<evidence type="ECO:0000313" key="1">
    <source>
        <dbReference type="EMBL" id="VVE00613.1"/>
    </source>
</evidence>
<reference evidence="1 2" key="1">
    <citation type="submission" date="2019-08" db="EMBL/GenBank/DDBJ databases">
        <authorList>
            <person name="Peeters C."/>
        </authorList>
    </citation>
    <scope>NUCLEOTIDE SEQUENCE [LARGE SCALE GENOMIC DNA]</scope>
    <source>
        <strain evidence="1 2">LMG 31115</strain>
    </source>
</reference>
<dbReference type="RefSeq" id="WP_150683969.1">
    <property type="nucleotide sequence ID" value="NZ_CABPSI010000002.1"/>
</dbReference>
<evidence type="ECO:0000313" key="2">
    <source>
        <dbReference type="Proteomes" id="UP000333828"/>
    </source>
</evidence>
<dbReference type="Proteomes" id="UP000333828">
    <property type="component" value="Unassembled WGS sequence"/>
</dbReference>
<name>A0A5E4UM65_9BURK</name>
<keyword evidence="2" id="KW-1185">Reference proteome</keyword>
<accession>A0A5E4UM65</accession>
<gene>
    <name evidence="1" type="ORF">PIN31115_02084</name>
</gene>